<evidence type="ECO:0000313" key="1">
    <source>
        <dbReference type="EMBL" id="MXU85125.1"/>
    </source>
</evidence>
<reference evidence="1" key="1">
    <citation type="submission" date="2019-12" db="EMBL/GenBank/DDBJ databases">
        <title>An insight into the sialome of adult female Ixodes ricinus ticks feeding for 6 days.</title>
        <authorList>
            <person name="Perner J."/>
            <person name="Ribeiro J.M.C."/>
        </authorList>
    </citation>
    <scope>NUCLEOTIDE SEQUENCE</scope>
    <source>
        <strain evidence="1">Semi-engorged</strain>
        <tissue evidence="1">Salivary glands</tissue>
    </source>
</reference>
<name>A0A6B0U955_IXORI</name>
<dbReference type="EMBL" id="GIFC01003042">
    <property type="protein sequence ID" value="MXU85125.1"/>
    <property type="molecule type" value="Transcribed_RNA"/>
</dbReference>
<proteinExistence type="predicted"/>
<organism evidence="1">
    <name type="scientific">Ixodes ricinus</name>
    <name type="common">Common tick</name>
    <name type="synonym">Acarus ricinus</name>
    <dbReference type="NCBI Taxonomy" id="34613"/>
    <lineage>
        <taxon>Eukaryota</taxon>
        <taxon>Metazoa</taxon>
        <taxon>Ecdysozoa</taxon>
        <taxon>Arthropoda</taxon>
        <taxon>Chelicerata</taxon>
        <taxon>Arachnida</taxon>
        <taxon>Acari</taxon>
        <taxon>Parasitiformes</taxon>
        <taxon>Ixodida</taxon>
        <taxon>Ixodoidea</taxon>
        <taxon>Ixodidae</taxon>
        <taxon>Ixodinae</taxon>
        <taxon>Ixodes</taxon>
    </lineage>
</organism>
<sequence>MNKFCSISRLIVTIIPVDCVPLAYNLFPQTALVKLSQIFQTNLFGLKKKKQSLSYFSCLHYVSASIPKFYENLLDICKNMFFAI</sequence>
<protein>
    <submittedName>
        <fullName evidence="1">Putative secreted protein</fullName>
    </submittedName>
</protein>
<accession>A0A6B0U955</accession>
<dbReference type="AlphaFoldDB" id="A0A6B0U955"/>